<keyword evidence="6 10" id="KW-0472">Membrane</keyword>
<proteinExistence type="predicted"/>
<dbReference type="Pfam" id="PF00654">
    <property type="entry name" value="Voltage_CLC"/>
    <property type="match status" value="1"/>
</dbReference>
<evidence type="ECO:0000313" key="12">
    <source>
        <dbReference type="Proteomes" id="UP001602245"/>
    </source>
</evidence>
<keyword evidence="12" id="KW-1185">Reference proteome</keyword>
<dbReference type="InterPro" id="IPR050368">
    <property type="entry name" value="ClC-type_chloride_channel"/>
</dbReference>
<dbReference type="InterPro" id="IPR001807">
    <property type="entry name" value="ClC"/>
</dbReference>
<feature type="transmembrane region" description="Helical" evidence="10">
    <location>
        <begin position="414"/>
        <end position="432"/>
    </location>
</feature>
<evidence type="ECO:0000256" key="8">
    <source>
        <dbReference type="ARBA" id="ARBA00023214"/>
    </source>
</evidence>
<gene>
    <name evidence="11" type="ORF">ACFY35_47950</name>
</gene>
<keyword evidence="9" id="KW-0407">Ion channel</keyword>
<keyword evidence="4 10" id="KW-1133">Transmembrane helix</keyword>
<feature type="transmembrane region" description="Helical" evidence="10">
    <location>
        <begin position="282"/>
        <end position="301"/>
    </location>
</feature>
<feature type="transmembrane region" description="Helical" evidence="10">
    <location>
        <begin position="321"/>
        <end position="343"/>
    </location>
</feature>
<evidence type="ECO:0000256" key="1">
    <source>
        <dbReference type="ARBA" id="ARBA00004141"/>
    </source>
</evidence>
<evidence type="ECO:0000256" key="9">
    <source>
        <dbReference type="ARBA" id="ARBA00023303"/>
    </source>
</evidence>
<feature type="transmembrane region" description="Helical" evidence="10">
    <location>
        <begin position="112"/>
        <end position="132"/>
    </location>
</feature>
<feature type="transmembrane region" description="Helical" evidence="10">
    <location>
        <begin position="247"/>
        <end position="270"/>
    </location>
</feature>
<dbReference type="SUPFAM" id="SSF81340">
    <property type="entry name" value="Clc chloride channel"/>
    <property type="match status" value="1"/>
</dbReference>
<evidence type="ECO:0000256" key="7">
    <source>
        <dbReference type="ARBA" id="ARBA00023173"/>
    </source>
</evidence>
<feature type="transmembrane region" description="Helical" evidence="10">
    <location>
        <begin position="72"/>
        <end position="92"/>
    </location>
</feature>
<evidence type="ECO:0000256" key="2">
    <source>
        <dbReference type="ARBA" id="ARBA00022448"/>
    </source>
</evidence>
<accession>A0ABW6WVM5</accession>
<keyword evidence="5" id="KW-0406">Ion transport</keyword>
<dbReference type="PANTHER" id="PTHR43427">
    <property type="entry name" value="CHLORIDE CHANNEL PROTEIN CLC-E"/>
    <property type="match status" value="1"/>
</dbReference>
<sequence>MTRESAPADAGPPAAAEQPTPRQYLWILVVAALLGIPVAFAAAAFMSLTHVVTTLVWTTIPEHAAWSGGPPWWYVVLMPVVAGLVVAIALRLPGHAGEPAVAGIGLAPLRPVELLSALLAALAALGLGLVLGPEAPLTALGLSAGLVATRALRPSTPGANMLVIAGAFAAISTVFDGPLPSALLLFELVARSGAVPAAVLGQALLPGLLASGTAALVFTGIDHWPGVTEVALQLPALPNYPTVRLPDVAWCLLVAVVAAVVAAGARGIAVGIAARTAKLPRVVVLCCAGALVGGLAIGFRAATGQSVDLVLFSGEDSLPQVLGATSAGVLALLILMKGAAYALSLGAAFRGGPTFPAVTLGVAVGVLAALVLPGLDLTPAVVAGLAAAAAAALRLPFFGALLAALLAGSVAAETIPIAVIAAVVGWLVATVLHQRETRRESQAASAGR</sequence>
<evidence type="ECO:0000256" key="6">
    <source>
        <dbReference type="ARBA" id="ARBA00023136"/>
    </source>
</evidence>
<evidence type="ECO:0000256" key="3">
    <source>
        <dbReference type="ARBA" id="ARBA00022692"/>
    </source>
</evidence>
<dbReference type="Proteomes" id="UP001602245">
    <property type="component" value="Unassembled WGS sequence"/>
</dbReference>
<feature type="transmembrane region" description="Helical" evidence="10">
    <location>
        <begin position="162"/>
        <end position="186"/>
    </location>
</feature>
<feature type="transmembrane region" description="Helical" evidence="10">
    <location>
        <begin position="198"/>
        <end position="221"/>
    </location>
</feature>
<feature type="transmembrane region" description="Helical" evidence="10">
    <location>
        <begin position="355"/>
        <end position="375"/>
    </location>
</feature>
<keyword evidence="3 10" id="KW-0812">Transmembrane</keyword>
<dbReference type="PANTHER" id="PTHR43427:SF6">
    <property type="entry name" value="CHLORIDE CHANNEL PROTEIN CLC-E"/>
    <property type="match status" value="1"/>
</dbReference>
<organism evidence="11 12">
    <name type="scientific">Paractinoplanes globisporus</name>
    <dbReference type="NCBI Taxonomy" id="113565"/>
    <lineage>
        <taxon>Bacteria</taxon>
        <taxon>Bacillati</taxon>
        <taxon>Actinomycetota</taxon>
        <taxon>Actinomycetes</taxon>
        <taxon>Micromonosporales</taxon>
        <taxon>Micromonosporaceae</taxon>
        <taxon>Paractinoplanes</taxon>
    </lineage>
</organism>
<evidence type="ECO:0000256" key="4">
    <source>
        <dbReference type="ARBA" id="ARBA00022989"/>
    </source>
</evidence>
<dbReference type="CDD" id="cd00400">
    <property type="entry name" value="Voltage_gated_ClC"/>
    <property type="match status" value="1"/>
</dbReference>
<dbReference type="Gene3D" id="1.10.3080.10">
    <property type="entry name" value="Clc chloride channel"/>
    <property type="match status" value="1"/>
</dbReference>
<protein>
    <submittedName>
        <fullName evidence="11">Chloride channel protein</fullName>
    </submittedName>
</protein>
<feature type="transmembrane region" description="Helical" evidence="10">
    <location>
        <begin position="24"/>
        <end position="52"/>
    </location>
</feature>
<keyword evidence="7" id="KW-0869">Chloride channel</keyword>
<evidence type="ECO:0000256" key="5">
    <source>
        <dbReference type="ARBA" id="ARBA00023065"/>
    </source>
</evidence>
<name>A0ABW6WVM5_9ACTN</name>
<dbReference type="InterPro" id="IPR014743">
    <property type="entry name" value="Cl-channel_core"/>
</dbReference>
<comment type="caution">
    <text evidence="11">The sequence shown here is derived from an EMBL/GenBank/DDBJ whole genome shotgun (WGS) entry which is preliminary data.</text>
</comment>
<dbReference type="EMBL" id="JBIAZU010000010">
    <property type="protein sequence ID" value="MFF5297215.1"/>
    <property type="molecule type" value="Genomic_DNA"/>
</dbReference>
<evidence type="ECO:0000313" key="11">
    <source>
        <dbReference type="EMBL" id="MFF5297215.1"/>
    </source>
</evidence>
<comment type="subcellular location">
    <subcellularLocation>
        <location evidence="1">Membrane</location>
        <topology evidence="1">Multi-pass membrane protein</topology>
    </subcellularLocation>
</comment>
<evidence type="ECO:0000256" key="10">
    <source>
        <dbReference type="SAM" id="Phobius"/>
    </source>
</evidence>
<dbReference type="RefSeq" id="WP_020514080.1">
    <property type="nucleotide sequence ID" value="NZ_JBIAZU010000010.1"/>
</dbReference>
<reference evidence="11 12" key="1">
    <citation type="submission" date="2024-10" db="EMBL/GenBank/DDBJ databases">
        <title>The Natural Products Discovery Center: Release of the First 8490 Sequenced Strains for Exploring Actinobacteria Biosynthetic Diversity.</title>
        <authorList>
            <person name="Kalkreuter E."/>
            <person name="Kautsar S.A."/>
            <person name="Yang D."/>
            <person name="Bader C.D."/>
            <person name="Teijaro C.N."/>
            <person name="Fluegel L."/>
            <person name="Davis C.M."/>
            <person name="Simpson J.R."/>
            <person name="Lauterbach L."/>
            <person name="Steele A.D."/>
            <person name="Gui C."/>
            <person name="Meng S."/>
            <person name="Li G."/>
            <person name="Viehrig K."/>
            <person name="Ye F."/>
            <person name="Su P."/>
            <person name="Kiefer A.F."/>
            <person name="Nichols A."/>
            <person name="Cepeda A.J."/>
            <person name="Yan W."/>
            <person name="Fan B."/>
            <person name="Jiang Y."/>
            <person name="Adhikari A."/>
            <person name="Zheng C.-J."/>
            <person name="Schuster L."/>
            <person name="Cowan T.M."/>
            <person name="Smanski M.J."/>
            <person name="Chevrette M.G."/>
            <person name="De Carvalho L.P.S."/>
            <person name="Shen B."/>
        </authorList>
    </citation>
    <scope>NUCLEOTIDE SEQUENCE [LARGE SCALE GENOMIC DNA]</scope>
    <source>
        <strain evidence="11 12">NPDC000087</strain>
    </source>
</reference>
<keyword evidence="8" id="KW-0868">Chloride</keyword>
<dbReference type="PRINTS" id="PR00762">
    <property type="entry name" value="CLCHANNEL"/>
</dbReference>
<keyword evidence="2" id="KW-0813">Transport</keyword>